<dbReference type="AlphaFoldDB" id="A0A9P3F5L7"/>
<dbReference type="EMBL" id="BOPL01000004">
    <property type="protein sequence ID" value="GIK02635.1"/>
    <property type="molecule type" value="Genomic_DNA"/>
</dbReference>
<dbReference type="GeneID" id="66934673"/>
<comment type="caution">
    <text evidence="2">The sequence shown here is derived from an EMBL/GenBank/DDBJ whole genome shotgun (WGS) entry which is preliminary data.</text>
</comment>
<evidence type="ECO:0000313" key="3">
    <source>
        <dbReference type="Proteomes" id="UP000710440"/>
    </source>
</evidence>
<evidence type="ECO:0000256" key="1">
    <source>
        <dbReference type="SAM" id="MobiDB-lite"/>
    </source>
</evidence>
<proteinExistence type="predicted"/>
<accession>A0A9P3F5L7</accession>
<organism evidence="2 3">
    <name type="scientific">Aspergillus viridinutans</name>
    <dbReference type="NCBI Taxonomy" id="75553"/>
    <lineage>
        <taxon>Eukaryota</taxon>
        <taxon>Fungi</taxon>
        <taxon>Dikarya</taxon>
        <taxon>Ascomycota</taxon>
        <taxon>Pezizomycotina</taxon>
        <taxon>Eurotiomycetes</taxon>
        <taxon>Eurotiomycetidae</taxon>
        <taxon>Eurotiales</taxon>
        <taxon>Aspergillaceae</taxon>
        <taxon>Aspergillus</taxon>
        <taxon>Aspergillus subgen. Fumigati</taxon>
    </lineage>
</organism>
<reference evidence="2 3" key="1">
    <citation type="submission" date="2021-02" db="EMBL/GenBank/DDBJ databases">
        <title>Pan-genome distribution and transcriptional activeness of fungal secondary metabolism genes in Aspergillus section Fumigati.</title>
        <authorList>
            <person name="Takahashi H."/>
            <person name="Umemura M."/>
            <person name="Ninomiya A."/>
            <person name="Kusuya Y."/>
            <person name="Urayama S."/>
            <person name="Shimizu M."/>
            <person name="Watanabe A."/>
            <person name="Kamei K."/>
            <person name="Yaguchi T."/>
            <person name="Hagiwara D."/>
        </authorList>
    </citation>
    <scope>NUCLEOTIDE SEQUENCE [LARGE SCALE GENOMIC DNA]</scope>
    <source>
        <strain evidence="2 3">IFM 47045</strain>
    </source>
</reference>
<name>A0A9P3F5L7_ASPVI</name>
<feature type="region of interest" description="Disordered" evidence="1">
    <location>
        <begin position="109"/>
        <end position="134"/>
    </location>
</feature>
<keyword evidence="3" id="KW-1185">Reference proteome</keyword>
<evidence type="ECO:0000313" key="2">
    <source>
        <dbReference type="EMBL" id="GIK02635.1"/>
    </source>
</evidence>
<gene>
    <name evidence="2" type="ORF">Aspvir_006691</name>
</gene>
<sequence>MSLPRRSRATAAVLPDTFLASVPRLVRAITTMVLPAAAKNATNAVKSAISHAIALRAATMEAVSVTEDTAVASKLATRVVALATWPAIALMVRSATTVEMSDMYPATAPLKPRVKESATSASNLDTSRPLALTS</sequence>
<dbReference type="OrthoDB" id="10370866at2759"/>
<feature type="compositionally biased region" description="Polar residues" evidence="1">
    <location>
        <begin position="117"/>
        <end position="134"/>
    </location>
</feature>
<protein>
    <submittedName>
        <fullName evidence="2">Uncharacterized protein</fullName>
    </submittedName>
</protein>
<dbReference type="RefSeq" id="XP_043125821.1">
    <property type="nucleotide sequence ID" value="XM_043269886.1"/>
</dbReference>
<dbReference type="Proteomes" id="UP000710440">
    <property type="component" value="Unassembled WGS sequence"/>
</dbReference>